<dbReference type="EMBL" id="JABBGK010000001">
    <property type="protein sequence ID" value="NML74124.1"/>
    <property type="molecule type" value="Genomic_DNA"/>
</dbReference>
<dbReference type="Gene3D" id="3.90.79.10">
    <property type="entry name" value="Nucleoside Triphosphate Pyrophosphohydrolase"/>
    <property type="match status" value="1"/>
</dbReference>
<feature type="binding site" evidence="9">
    <location>
        <position position="88"/>
    </location>
    <ligand>
        <name>Mg(2+)</name>
        <dbReference type="ChEBI" id="CHEBI:18420"/>
        <label>1</label>
    </ligand>
</feature>
<sequence>MSRFDRVRIAIRKDELLWKGWSEFRRIVFDYIRPDDTAVELQWEVFDRGEAVVVLLYDPDRDMVVLVRQFRIPVHLMGDKPFLLEAAAGSMEHGEDPVATVCREAMEETGYRAASPRFLFSAYMSPGAVTEKVHFYVSRVSAADKVAEGGGLAEENEDIEITELSLDEALAMIGTGGIIDAKTIMLLQWAALNRGQL</sequence>
<evidence type="ECO:0000256" key="9">
    <source>
        <dbReference type="PIRSR" id="PIRSR604385-2"/>
    </source>
</evidence>
<evidence type="ECO:0000256" key="6">
    <source>
        <dbReference type="ARBA" id="ARBA00022801"/>
    </source>
</evidence>
<evidence type="ECO:0000256" key="10">
    <source>
        <dbReference type="PIRSR" id="PIRSR604385-3"/>
    </source>
</evidence>
<dbReference type="PROSITE" id="PS00893">
    <property type="entry name" value="NUDIX_BOX"/>
    <property type="match status" value="1"/>
</dbReference>
<proteinExistence type="inferred from homology"/>
<evidence type="ECO:0000256" key="5">
    <source>
        <dbReference type="ARBA" id="ARBA00016377"/>
    </source>
</evidence>
<keyword evidence="13" id="KW-1185">Reference proteome</keyword>
<evidence type="ECO:0000313" key="12">
    <source>
        <dbReference type="EMBL" id="NML74124.1"/>
    </source>
</evidence>
<comment type="subunit">
    <text evidence="4">Homodimer.</text>
</comment>
<dbReference type="InterPro" id="IPR015797">
    <property type="entry name" value="NUDIX_hydrolase-like_dom_sf"/>
</dbReference>
<keyword evidence="9" id="KW-0460">Magnesium</keyword>
<dbReference type="GO" id="GO:0019693">
    <property type="term" value="P:ribose phosphate metabolic process"/>
    <property type="evidence" value="ECO:0007669"/>
    <property type="project" value="TreeGrafter"/>
</dbReference>
<feature type="binding site" evidence="9">
    <location>
        <position position="108"/>
    </location>
    <ligand>
        <name>Mg(2+)</name>
        <dbReference type="ChEBI" id="CHEBI:18420"/>
        <label>1</label>
    </ligand>
</feature>
<feature type="domain" description="Nudix hydrolase" evidence="11">
    <location>
        <begin position="47"/>
        <end position="186"/>
    </location>
</feature>
<gene>
    <name evidence="12" type="ORF">HHL25_08320</name>
</gene>
<keyword evidence="9" id="KW-0479">Metal-binding</keyword>
<evidence type="ECO:0000259" key="11">
    <source>
        <dbReference type="PROSITE" id="PS51462"/>
    </source>
</evidence>
<dbReference type="InterPro" id="IPR000086">
    <property type="entry name" value="NUDIX_hydrolase_dom"/>
</dbReference>
<feature type="binding site" evidence="9">
    <location>
        <position position="157"/>
    </location>
    <ligand>
        <name>Mg(2+)</name>
        <dbReference type="ChEBI" id="CHEBI:18420"/>
        <label>1</label>
    </ligand>
</feature>
<reference evidence="12 13" key="1">
    <citation type="submission" date="2020-04" db="EMBL/GenBank/DDBJ databases">
        <title>Rhizobium sp. S-51 isolated from soil.</title>
        <authorList>
            <person name="Dahal R.H."/>
        </authorList>
    </citation>
    <scope>NUCLEOTIDE SEQUENCE [LARGE SCALE GENOMIC DNA]</scope>
    <source>
        <strain evidence="12 13">S-51</strain>
    </source>
</reference>
<organism evidence="12 13">
    <name type="scientific">Rhizobium terricola</name>
    <dbReference type="NCBI Taxonomy" id="2728849"/>
    <lineage>
        <taxon>Bacteria</taxon>
        <taxon>Pseudomonadati</taxon>
        <taxon>Pseudomonadota</taxon>
        <taxon>Alphaproteobacteria</taxon>
        <taxon>Hyphomicrobiales</taxon>
        <taxon>Rhizobiaceae</taxon>
        <taxon>Rhizobium/Agrobacterium group</taxon>
        <taxon>Rhizobium</taxon>
    </lineage>
</organism>
<dbReference type="GO" id="GO:0005829">
    <property type="term" value="C:cytosol"/>
    <property type="evidence" value="ECO:0007669"/>
    <property type="project" value="TreeGrafter"/>
</dbReference>
<keyword evidence="6 12" id="KW-0378">Hydrolase</keyword>
<comment type="catalytic activity">
    <reaction evidence="1">
        <text>GDP-alpha-D-mannose + H2O = alpha-D-mannose 1-phosphate + GMP + 2 H(+)</text>
        <dbReference type="Rhea" id="RHEA:27978"/>
        <dbReference type="ChEBI" id="CHEBI:15377"/>
        <dbReference type="ChEBI" id="CHEBI:15378"/>
        <dbReference type="ChEBI" id="CHEBI:57527"/>
        <dbReference type="ChEBI" id="CHEBI:58115"/>
        <dbReference type="ChEBI" id="CHEBI:58409"/>
    </reaction>
</comment>
<accession>A0A7Y0AVB7</accession>
<dbReference type="AlphaFoldDB" id="A0A7Y0AVB7"/>
<dbReference type="CDD" id="cd24157">
    <property type="entry name" value="NUDIX_GDPMK"/>
    <property type="match status" value="1"/>
</dbReference>
<comment type="caution">
    <text evidence="12">The sequence shown here is derived from an EMBL/GenBank/DDBJ whole genome shotgun (WGS) entry which is preliminary data.</text>
</comment>
<feature type="short sequence motif" description="Nudix box" evidence="10">
    <location>
        <begin position="89"/>
        <end position="111"/>
    </location>
</feature>
<dbReference type="GO" id="GO:0019144">
    <property type="term" value="F:ADP-sugar diphosphatase activity"/>
    <property type="evidence" value="ECO:0007669"/>
    <property type="project" value="TreeGrafter"/>
</dbReference>
<name>A0A7Y0AVB7_9HYPH</name>
<dbReference type="Pfam" id="PF00293">
    <property type="entry name" value="NUDIX"/>
    <property type="match status" value="1"/>
</dbReference>
<comment type="similarity">
    <text evidence="3">Belongs to the Nudix hydrolase family. NudK subfamily.</text>
</comment>
<dbReference type="PROSITE" id="PS51462">
    <property type="entry name" value="NUDIX"/>
    <property type="match status" value="1"/>
</dbReference>
<evidence type="ECO:0000256" key="4">
    <source>
        <dbReference type="ARBA" id="ARBA00011738"/>
    </source>
</evidence>
<dbReference type="GO" id="GO:0046872">
    <property type="term" value="F:metal ion binding"/>
    <property type="evidence" value="ECO:0007669"/>
    <property type="project" value="UniProtKB-KW"/>
</dbReference>
<dbReference type="GO" id="GO:0006753">
    <property type="term" value="P:nucleoside phosphate metabolic process"/>
    <property type="evidence" value="ECO:0007669"/>
    <property type="project" value="TreeGrafter"/>
</dbReference>
<evidence type="ECO:0000313" key="13">
    <source>
        <dbReference type="Proteomes" id="UP000541470"/>
    </source>
</evidence>
<evidence type="ECO:0000256" key="1">
    <source>
        <dbReference type="ARBA" id="ARBA00000847"/>
    </source>
</evidence>
<dbReference type="Proteomes" id="UP000541470">
    <property type="component" value="Unassembled WGS sequence"/>
</dbReference>
<dbReference type="PANTHER" id="PTHR11839">
    <property type="entry name" value="UDP/ADP-SUGAR PYROPHOSPHATASE"/>
    <property type="match status" value="1"/>
</dbReference>
<dbReference type="InterPro" id="IPR004385">
    <property type="entry name" value="NDP_pyrophosphatase"/>
</dbReference>
<dbReference type="RefSeq" id="WP_169588978.1">
    <property type="nucleotide sequence ID" value="NZ_JABBGK010000001.1"/>
</dbReference>
<dbReference type="SUPFAM" id="SSF55811">
    <property type="entry name" value="Nudix"/>
    <property type="match status" value="1"/>
</dbReference>
<dbReference type="InterPro" id="IPR020084">
    <property type="entry name" value="NUDIX_hydrolase_CS"/>
</dbReference>
<evidence type="ECO:0000256" key="7">
    <source>
        <dbReference type="ARBA" id="ARBA00032162"/>
    </source>
</evidence>
<evidence type="ECO:0000256" key="2">
    <source>
        <dbReference type="ARBA" id="ARBA00001946"/>
    </source>
</evidence>
<protein>
    <recommendedName>
        <fullName evidence="5">GDP-mannose pyrophosphatase</fullName>
    </recommendedName>
    <alternativeName>
        <fullName evidence="7">GDP-mannose hydrolase</fullName>
    </alternativeName>
    <alternativeName>
        <fullName evidence="8">GDPMK</fullName>
    </alternativeName>
</protein>
<evidence type="ECO:0000256" key="8">
    <source>
        <dbReference type="ARBA" id="ARBA00032272"/>
    </source>
</evidence>
<feature type="binding site" evidence="9">
    <location>
        <position position="104"/>
    </location>
    <ligand>
        <name>Mg(2+)</name>
        <dbReference type="ChEBI" id="CHEBI:18420"/>
        <label>2</label>
    </ligand>
</feature>
<comment type="cofactor">
    <cofactor evidence="2 9">
        <name>Mg(2+)</name>
        <dbReference type="ChEBI" id="CHEBI:18420"/>
    </cofactor>
</comment>
<evidence type="ECO:0000256" key="3">
    <source>
        <dbReference type="ARBA" id="ARBA00007275"/>
    </source>
</evidence>
<dbReference type="NCBIfam" id="TIGR00052">
    <property type="entry name" value="nudix-type nucleoside diphosphatase, YffH/AdpP family"/>
    <property type="match status" value="1"/>
</dbReference>
<dbReference type="PANTHER" id="PTHR11839:SF18">
    <property type="entry name" value="NUDIX HYDROLASE DOMAIN-CONTAINING PROTEIN"/>
    <property type="match status" value="1"/>
</dbReference>